<evidence type="ECO:0000313" key="5">
    <source>
        <dbReference type="Proteomes" id="UP000245207"/>
    </source>
</evidence>
<dbReference type="AlphaFoldDB" id="A0A2U1MSQ0"/>
<dbReference type="SUPFAM" id="SSF51905">
    <property type="entry name" value="FAD/NAD(P)-binding domain"/>
    <property type="match status" value="1"/>
</dbReference>
<name>A0A2U1MSQ0_ARTAN</name>
<comment type="similarity">
    <text evidence="1">Belongs to the flavin monoamine oxidase family.</text>
</comment>
<keyword evidence="5" id="KW-1185">Reference proteome</keyword>
<dbReference type="InterPro" id="IPR036188">
    <property type="entry name" value="FAD/NAD-bd_sf"/>
</dbReference>
<dbReference type="Proteomes" id="UP000245207">
    <property type="component" value="Unassembled WGS sequence"/>
</dbReference>
<feature type="domain" description="Amine oxidase" evidence="3">
    <location>
        <begin position="487"/>
        <end position="537"/>
    </location>
</feature>
<protein>
    <submittedName>
        <fullName evidence="4">Homeodomain-like protein</fullName>
    </submittedName>
</protein>
<evidence type="ECO:0000259" key="3">
    <source>
        <dbReference type="Pfam" id="PF01593"/>
    </source>
</evidence>
<dbReference type="Gene3D" id="3.50.50.60">
    <property type="entry name" value="FAD/NAD(P)-binding domain"/>
    <property type="match status" value="3"/>
</dbReference>
<feature type="domain" description="Amine oxidase" evidence="3">
    <location>
        <begin position="435"/>
        <end position="485"/>
    </location>
</feature>
<dbReference type="Gene3D" id="3.90.660.10">
    <property type="match status" value="1"/>
</dbReference>
<dbReference type="STRING" id="35608.A0A2U1MSQ0"/>
<dbReference type="EMBL" id="PKPP01004461">
    <property type="protein sequence ID" value="PWA64257.1"/>
    <property type="molecule type" value="Genomic_DNA"/>
</dbReference>
<dbReference type="GO" id="GO:0003677">
    <property type="term" value="F:DNA binding"/>
    <property type="evidence" value="ECO:0007669"/>
    <property type="project" value="UniProtKB-KW"/>
</dbReference>
<reference evidence="4 5" key="1">
    <citation type="journal article" date="2018" name="Mol. Plant">
        <title>The genome of Artemisia annua provides insight into the evolution of Asteraceae family and artemisinin biosynthesis.</title>
        <authorList>
            <person name="Shen Q."/>
            <person name="Zhang L."/>
            <person name="Liao Z."/>
            <person name="Wang S."/>
            <person name="Yan T."/>
            <person name="Shi P."/>
            <person name="Liu M."/>
            <person name="Fu X."/>
            <person name="Pan Q."/>
            <person name="Wang Y."/>
            <person name="Lv Z."/>
            <person name="Lu X."/>
            <person name="Zhang F."/>
            <person name="Jiang W."/>
            <person name="Ma Y."/>
            <person name="Chen M."/>
            <person name="Hao X."/>
            <person name="Li L."/>
            <person name="Tang Y."/>
            <person name="Lv G."/>
            <person name="Zhou Y."/>
            <person name="Sun X."/>
            <person name="Brodelius P.E."/>
            <person name="Rose J.K.C."/>
            <person name="Tang K."/>
        </authorList>
    </citation>
    <scope>NUCLEOTIDE SEQUENCE [LARGE SCALE GENOMIC DNA]</scope>
    <source>
        <strain evidence="5">cv. Huhao1</strain>
        <tissue evidence="4">Leaf</tissue>
    </source>
</reference>
<dbReference type="GO" id="GO:0016491">
    <property type="term" value="F:oxidoreductase activity"/>
    <property type="evidence" value="ECO:0007669"/>
    <property type="project" value="InterPro"/>
</dbReference>
<dbReference type="PANTHER" id="PTHR10742:SF410">
    <property type="entry name" value="LYSINE-SPECIFIC HISTONE DEMETHYLASE 2"/>
    <property type="match status" value="1"/>
</dbReference>
<keyword evidence="2" id="KW-0732">Signal</keyword>
<dbReference type="OrthoDB" id="5046242at2759"/>
<accession>A0A2U1MSQ0</accession>
<dbReference type="PANTHER" id="PTHR10742">
    <property type="entry name" value="FLAVIN MONOAMINE OXIDASE"/>
    <property type="match status" value="1"/>
</dbReference>
<evidence type="ECO:0000256" key="2">
    <source>
        <dbReference type="SAM" id="SignalP"/>
    </source>
</evidence>
<proteinExistence type="inferred from homology"/>
<dbReference type="InterPro" id="IPR002937">
    <property type="entry name" value="Amino_oxidase"/>
</dbReference>
<keyword evidence="4" id="KW-0371">Homeobox</keyword>
<feature type="chain" id="PRO_5015544479" evidence="2">
    <location>
        <begin position="25"/>
        <end position="625"/>
    </location>
</feature>
<dbReference type="Gene3D" id="3.20.180.10">
    <property type="entry name" value="PNP-oxidase-like"/>
    <property type="match status" value="1"/>
</dbReference>
<evidence type="ECO:0000256" key="1">
    <source>
        <dbReference type="ARBA" id="ARBA00005995"/>
    </source>
</evidence>
<gene>
    <name evidence="4" type="ORF">CTI12_AA346460</name>
</gene>
<organism evidence="4 5">
    <name type="scientific">Artemisia annua</name>
    <name type="common">Sweet wormwood</name>
    <dbReference type="NCBI Taxonomy" id="35608"/>
    <lineage>
        <taxon>Eukaryota</taxon>
        <taxon>Viridiplantae</taxon>
        <taxon>Streptophyta</taxon>
        <taxon>Embryophyta</taxon>
        <taxon>Tracheophyta</taxon>
        <taxon>Spermatophyta</taxon>
        <taxon>Magnoliopsida</taxon>
        <taxon>eudicotyledons</taxon>
        <taxon>Gunneridae</taxon>
        <taxon>Pentapetalae</taxon>
        <taxon>asterids</taxon>
        <taxon>campanulids</taxon>
        <taxon>Asterales</taxon>
        <taxon>Asteraceae</taxon>
        <taxon>Asteroideae</taxon>
        <taxon>Anthemideae</taxon>
        <taxon>Artemisiinae</taxon>
        <taxon>Artemisia</taxon>
    </lineage>
</organism>
<comment type="caution">
    <text evidence="4">The sequence shown here is derived from an EMBL/GenBank/DDBJ whole genome shotgun (WGS) entry which is preliminary data.</text>
</comment>
<dbReference type="Pfam" id="PF01593">
    <property type="entry name" value="Amino_oxidase"/>
    <property type="match status" value="2"/>
</dbReference>
<dbReference type="InterPro" id="IPR050281">
    <property type="entry name" value="Flavin_monoamine_oxidase"/>
</dbReference>
<feature type="signal peptide" evidence="2">
    <location>
        <begin position="1"/>
        <end position="24"/>
    </location>
</feature>
<sequence>MLALAVARAVKVLLATLMLVEIKGSKEMLMMPKSLARYNVREKAFSWWGVILVMASSFSHNTTETTSSFSTISHRRLGDLGNVDTLLLHVHNRCQHGLGVSTSYGWKTKIRKASASRLVNHDMDIQCVVSRNIESEGQRKSFSSLRCKDGVGRPSWLRHTNLSPDNDVFEVRIPFPREVTNEKGAKSSFNENDGGKFGAPVTDLDDGVSFILGRKNYEAVADEKDIKTELSDPIETKDKCADMSNSPCESQEKNCHSGTLPNSLSYTQVEDSVDKKDPTLCIQCDDSEARKKIIVIGAGPAGLTAARHLQRQVDLFESNCPLYDIVMGQKVPGELDEALEAEYNSLLDEMQLVVAKKGDHALKMSLEEGLEYGLKIRRAGQPARSSVENEGRKEEILSPLKRRVMDWHLAHWNMVVLLHYKKYLFLIGIKMTFMEDFTGDAALIKVPLGFLKAKTIKFSPSLPEWKYSSIQRLGFSVLNKVVLEFLKYVAVGASGENFDTLGRPVDNCLFFSGDATCKEHPDTVGGAMITGMREAVRTVGILTTRNNFTSKVEAIAAAKRHSDSERSEVRDIIRRLDTIELTHVHKNSLLRNFFNNAKSRAGRLHLAKELLDLPSDFLKSFAGTK</sequence>
<dbReference type="InterPro" id="IPR037119">
    <property type="entry name" value="Haem_oxidase_HugZ-like_sf"/>
</dbReference>
<evidence type="ECO:0000313" key="4">
    <source>
        <dbReference type="EMBL" id="PWA64257.1"/>
    </source>
</evidence>
<keyword evidence="4" id="KW-0238">DNA-binding</keyword>